<protein>
    <submittedName>
        <fullName evidence="4">GNAT family N-acetyltransferase</fullName>
        <ecNumber evidence="4">2.3.1.-</ecNumber>
    </submittedName>
</protein>
<dbReference type="Gene3D" id="3.40.630.30">
    <property type="match status" value="1"/>
</dbReference>
<proteinExistence type="predicted"/>
<accession>A0ABZ2ECQ3</accession>
<dbReference type="PROSITE" id="PS51186">
    <property type="entry name" value="GNAT"/>
    <property type="match status" value="1"/>
</dbReference>
<reference evidence="4 5" key="1">
    <citation type="journal article" date="2020" name="J. Bacteriol.">
        <title>Aerococcus urinae Isolated from Women with Lower Urinary Tract Symptoms: In Vitro Aggregation and Genome Analysis.</title>
        <authorList>
            <person name="Hilt E.E."/>
            <person name="Putonti C."/>
            <person name="Thomas-White K."/>
            <person name="Lewis A.L."/>
            <person name="Visick K.L."/>
            <person name="Gilbert N.M."/>
            <person name="Wolfe A.J."/>
        </authorList>
    </citation>
    <scope>NUCLEOTIDE SEQUENCE [LARGE SCALE GENOMIC DNA]</scope>
    <source>
        <strain evidence="4 5">UMB1016</strain>
    </source>
</reference>
<organism evidence="4 5">
    <name type="scientific">Aerococcus mictus</name>
    <dbReference type="NCBI Taxonomy" id="2976810"/>
    <lineage>
        <taxon>Bacteria</taxon>
        <taxon>Bacillati</taxon>
        <taxon>Bacillota</taxon>
        <taxon>Bacilli</taxon>
        <taxon>Lactobacillales</taxon>
        <taxon>Aerococcaceae</taxon>
        <taxon>Aerococcus</taxon>
    </lineage>
</organism>
<evidence type="ECO:0000313" key="4">
    <source>
        <dbReference type="EMBL" id="WWC54629.1"/>
    </source>
</evidence>
<sequence length="162" mass="18361">MTTIRPIQAKDDRQLAKIIRHSLESVGLDQPGTAYYDPELDHLSQFYQAKPESRGYFVAVDDNDQVLGGVGFSACELFDQSAELQKIYLAPGVRGLGLGQALMEELIRQVKSAGYRQLYLETHFSLKAAIGLYQKYGFKEIPQPENLIHTTMDRFFLKDLED</sequence>
<dbReference type="SUPFAM" id="SSF55729">
    <property type="entry name" value="Acyl-CoA N-acyltransferases (Nat)"/>
    <property type="match status" value="1"/>
</dbReference>
<keyword evidence="2 4" id="KW-0012">Acyltransferase</keyword>
<evidence type="ECO:0000313" key="5">
    <source>
        <dbReference type="Proteomes" id="UP000250354"/>
    </source>
</evidence>
<dbReference type="InterPro" id="IPR050832">
    <property type="entry name" value="Bact_Acetyltransf"/>
</dbReference>
<evidence type="ECO:0000256" key="2">
    <source>
        <dbReference type="ARBA" id="ARBA00023315"/>
    </source>
</evidence>
<feature type="domain" description="N-acetyltransferase" evidence="3">
    <location>
        <begin position="2"/>
        <end position="161"/>
    </location>
</feature>
<evidence type="ECO:0000259" key="3">
    <source>
        <dbReference type="PROSITE" id="PS51186"/>
    </source>
</evidence>
<gene>
    <name evidence="4" type="ORF">DBT44_0009700</name>
</gene>
<name>A0ABZ2ECQ3_9LACT</name>
<dbReference type="CDD" id="cd04301">
    <property type="entry name" value="NAT_SF"/>
    <property type="match status" value="1"/>
</dbReference>
<dbReference type="PANTHER" id="PTHR43877:SF2">
    <property type="entry name" value="AMINOALKYLPHOSPHONATE N-ACETYLTRANSFERASE-RELATED"/>
    <property type="match status" value="1"/>
</dbReference>
<dbReference type="RefSeq" id="WP_013669347.1">
    <property type="nucleotide sequence ID" value="NZ_CP132985.1"/>
</dbReference>
<dbReference type="EC" id="2.3.1.-" evidence="4"/>
<keyword evidence="1 4" id="KW-0808">Transferase</keyword>
<evidence type="ECO:0000256" key="1">
    <source>
        <dbReference type="ARBA" id="ARBA00022679"/>
    </source>
</evidence>
<dbReference type="GO" id="GO:0016746">
    <property type="term" value="F:acyltransferase activity"/>
    <property type="evidence" value="ECO:0007669"/>
    <property type="project" value="UniProtKB-KW"/>
</dbReference>
<dbReference type="EMBL" id="CP145132">
    <property type="protein sequence ID" value="WWC54629.1"/>
    <property type="molecule type" value="Genomic_DNA"/>
</dbReference>
<dbReference type="Proteomes" id="UP000250354">
    <property type="component" value="Chromosome"/>
</dbReference>
<dbReference type="InterPro" id="IPR016181">
    <property type="entry name" value="Acyl_CoA_acyltransferase"/>
</dbReference>
<dbReference type="Pfam" id="PF00583">
    <property type="entry name" value="Acetyltransf_1"/>
    <property type="match status" value="1"/>
</dbReference>
<dbReference type="PANTHER" id="PTHR43877">
    <property type="entry name" value="AMINOALKYLPHOSPHONATE N-ACETYLTRANSFERASE-RELATED-RELATED"/>
    <property type="match status" value="1"/>
</dbReference>
<dbReference type="InterPro" id="IPR000182">
    <property type="entry name" value="GNAT_dom"/>
</dbReference>
<keyword evidence="5" id="KW-1185">Reference proteome</keyword>